<reference evidence="1" key="1">
    <citation type="submission" date="2015-12" db="EMBL/GenBank/DDBJ databases">
        <title>Gene expression during late stages of embryo sac development: a critical building block for successful pollen-pistil interactions.</title>
        <authorList>
            <person name="Liu Y."/>
            <person name="Joly V."/>
            <person name="Sabar M."/>
            <person name="Matton D.P."/>
        </authorList>
    </citation>
    <scope>NUCLEOTIDE SEQUENCE</scope>
</reference>
<name>A0A0V0GJH3_SOLCH</name>
<sequence>DKQIETEVVVLIFIFFELYTYQDLVYYLLGILIHHPLFVSCFCIHKFNLLFNVVCITFRLRLPH</sequence>
<protein>
    <submittedName>
        <fullName evidence="1">Putative ovule protein</fullName>
    </submittedName>
</protein>
<evidence type="ECO:0000313" key="1">
    <source>
        <dbReference type="EMBL" id="JAP07408.1"/>
    </source>
</evidence>
<dbReference type="EMBL" id="GEDG01038816">
    <property type="protein sequence ID" value="JAP07408.1"/>
    <property type="molecule type" value="Transcribed_RNA"/>
</dbReference>
<organism evidence="1">
    <name type="scientific">Solanum chacoense</name>
    <name type="common">Chaco potato</name>
    <dbReference type="NCBI Taxonomy" id="4108"/>
    <lineage>
        <taxon>Eukaryota</taxon>
        <taxon>Viridiplantae</taxon>
        <taxon>Streptophyta</taxon>
        <taxon>Embryophyta</taxon>
        <taxon>Tracheophyta</taxon>
        <taxon>Spermatophyta</taxon>
        <taxon>Magnoliopsida</taxon>
        <taxon>eudicotyledons</taxon>
        <taxon>Gunneridae</taxon>
        <taxon>Pentapetalae</taxon>
        <taxon>asterids</taxon>
        <taxon>lamiids</taxon>
        <taxon>Solanales</taxon>
        <taxon>Solanaceae</taxon>
        <taxon>Solanoideae</taxon>
        <taxon>Solaneae</taxon>
        <taxon>Solanum</taxon>
    </lineage>
</organism>
<accession>A0A0V0GJH3</accession>
<dbReference type="AlphaFoldDB" id="A0A0V0GJH3"/>
<proteinExistence type="predicted"/>
<feature type="non-terminal residue" evidence="1">
    <location>
        <position position="1"/>
    </location>
</feature>